<gene>
    <name evidence="8" type="primary">kinA</name>
    <name evidence="8" type="ORF">BN59_01130</name>
</gene>
<feature type="modified residue" description="4-aspartylphosphate" evidence="4">
    <location>
        <position position="62"/>
    </location>
</feature>
<evidence type="ECO:0000313" key="8">
    <source>
        <dbReference type="EMBL" id="CDZ76854.1"/>
    </source>
</evidence>
<dbReference type="InterPro" id="IPR003661">
    <property type="entry name" value="HisK_dim/P_dom"/>
</dbReference>
<dbReference type="InterPro" id="IPR036890">
    <property type="entry name" value="HATPase_C_sf"/>
</dbReference>
<sequence>MNTLASLQKELPKILIVDDNDKNLFAMKTILHSLAANLVTATCGNDALALILRHQFCLILLDVQMPDMDGFELAELIRENEGTKHIPIIFLTALSKEDCHIIRGYNLGAVDYLLKPVNPTILKSKVHVFLELRQKRDLEELVKELEAAHKELKNSVHLMIQNEKMSTLGQFAAGIAHELNNPMMGILNFVQYCRTHTQQEDKRFKVLTEAEHEIKRCADILKNLLSFSHQDHDKPESRNLVSIEELFDRVISLLAYRIRQHNIAISAVIESNLSLRTHSNSLMQVLINIVSNAIDALETAPLRNIELSAEIKNDRIFIQIKDSGVGIPQDNLSKIFEFFFTTKPPNKGTGLGLPICKKIIENLEGELSCESLPGRGTTFTILLPMNTKTNQQELDNEQSYFSN</sequence>
<dbReference type="InterPro" id="IPR003594">
    <property type="entry name" value="HATPase_dom"/>
</dbReference>
<dbReference type="InterPro" id="IPR005467">
    <property type="entry name" value="His_kinase_dom"/>
</dbReference>
<comment type="catalytic activity">
    <reaction evidence="1">
        <text>ATP + protein L-histidine = ADP + protein N-phospho-L-histidine.</text>
        <dbReference type="EC" id="2.7.13.3"/>
    </reaction>
</comment>
<dbReference type="Gene3D" id="1.10.287.130">
    <property type="match status" value="1"/>
</dbReference>
<dbReference type="GO" id="GO:0000155">
    <property type="term" value="F:phosphorelay sensor kinase activity"/>
    <property type="evidence" value="ECO:0007669"/>
    <property type="project" value="InterPro"/>
</dbReference>
<evidence type="ECO:0000256" key="2">
    <source>
        <dbReference type="ARBA" id="ARBA00012438"/>
    </source>
</evidence>
<evidence type="ECO:0000256" key="4">
    <source>
        <dbReference type="PROSITE-ProRule" id="PRU00169"/>
    </source>
</evidence>
<dbReference type="InterPro" id="IPR001789">
    <property type="entry name" value="Sig_transdc_resp-reg_receiver"/>
</dbReference>
<dbReference type="Pfam" id="PF02518">
    <property type="entry name" value="HATPase_c"/>
    <property type="match status" value="1"/>
</dbReference>
<dbReference type="CDD" id="cd00082">
    <property type="entry name" value="HisKA"/>
    <property type="match status" value="1"/>
</dbReference>
<name>A0A078KYK1_9GAMM</name>
<dbReference type="Pfam" id="PF00512">
    <property type="entry name" value="HisKA"/>
    <property type="match status" value="1"/>
</dbReference>
<dbReference type="Pfam" id="PF00072">
    <property type="entry name" value="Response_reg"/>
    <property type="match status" value="1"/>
</dbReference>
<evidence type="ECO:0000256" key="1">
    <source>
        <dbReference type="ARBA" id="ARBA00000085"/>
    </source>
</evidence>
<feature type="coiled-coil region" evidence="5">
    <location>
        <begin position="131"/>
        <end position="162"/>
    </location>
</feature>
<dbReference type="EMBL" id="CCSB01000001">
    <property type="protein sequence ID" value="CDZ76854.1"/>
    <property type="molecule type" value="Genomic_DNA"/>
</dbReference>
<evidence type="ECO:0000259" key="6">
    <source>
        <dbReference type="PROSITE" id="PS50109"/>
    </source>
</evidence>
<evidence type="ECO:0000256" key="5">
    <source>
        <dbReference type="SAM" id="Coils"/>
    </source>
</evidence>
<dbReference type="SUPFAM" id="SSF52172">
    <property type="entry name" value="CheY-like"/>
    <property type="match status" value="1"/>
</dbReference>
<dbReference type="InterPro" id="IPR004358">
    <property type="entry name" value="Sig_transdc_His_kin-like_C"/>
</dbReference>
<evidence type="ECO:0000313" key="9">
    <source>
        <dbReference type="Proteomes" id="UP000044071"/>
    </source>
</evidence>
<keyword evidence="8" id="KW-0808">Transferase</keyword>
<dbReference type="PANTHER" id="PTHR43547:SF2">
    <property type="entry name" value="HYBRID SIGNAL TRANSDUCTION HISTIDINE KINASE C"/>
    <property type="match status" value="1"/>
</dbReference>
<keyword evidence="3 4" id="KW-0597">Phosphoprotein</keyword>
<dbReference type="eggNOG" id="COG4191">
    <property type="taxonomic scope" value="Bacteria"/>
</dbReference>
<dbReference type="AlphaFoldDB" id="A0A078KYK1"/>
<dbReference type="PROSITE" id="PS50110">
    <property type="entry name" value="RESPONSE_REGULATORY"/>
    <property type="match status" value="1"/>
</dbReference>
<evidence type="ECO:0000259" key="7">
    <source>
        <dbReference type="PROSITE" id="PS50110"/>
    </source>
</evidence>
<dbReference type="SMART" id="SM00387">
    <property type="entry name" value="HATPase_c"/>
    <property type="match status" value="1"/>
</dbReference>
<reference evidence="8 9" key="1">
    <citation type="submission" date="2014-06" db="EMBL/GenBank/DDBJ databases">
        <authorList>
            <person name="Urmite Genomes Urmite Genomes"/>
        </authorList>
    </citation>
    <scope>NUCLEOTIDE SEQUENCE [LARGE SCALE GENOMIC DNA]</scope>
</reference>
<keyword evidence="8" id="KW-0418">Kinase</keyword>
<dbReference type="SMART" id="SM00448">
    <property type="entry name" value="REC"/>
    <property type="match status" value="1"/>
</dbReference>
<dbReference type="Gene3D" id="3.40.50.2300">
    <property type="match status" value="1"/>
</dbReference>
<dbReference type="OrthoDB" id="1931120at2"/>
<dbReference type="SUPFAM" id="SSF55874">
    <property type="entry name" value="ATPase domain of HSP90 chaperone/DNA topoisomerase II/histidine kinase"/>
    <property type="match status" value="1"/>
</dbReference>
<dbReference type="PROSITE" id="PS50109">
    <property type="entry name" value="HIS_KIN"/>
    <property type="match status" value="1"/>
</dbReference>
<feature type="domain" description="Histidine kinase" evidence="6">
    <location>
        <begin position="174"/>
        <end position="387"/>
    </location>
</feature>
<dbReference type="SMART" id="SM00388">
    <property type="entry name" value="HisKA"/>
    <property type="match status" value="1"/>
</dbReference>
<dbReference type="STRING" id="1034943.BN59_01130"/>
<dbReference type="EC" id="2.7.13.3" evidence="2"/>
<dbReference type="RefSeq" id="WP_043873287.1">
    <property type="nucleotide sequence ID" value="NZ_CCVW01000001.1"/>
</dbReference>
<dbReference type="SUPFAM" id="SSF47384">
    <property type="entry name" value="Homodimeric domain of signal transducing histidine kinase"/>
    <property type="match status" value="1"/>
</dbReference>
<dbReference type="Gene3D" id="3.30.565.10">
    <property type="entry name" value="Histidine kinase-like ATPase, C-terminal domain"/>
    <property type="match status" value="1"/>
</dbReference>
<dbReference type="PANTHER" id="PTHR43547">
    <property type="entry name" value="TWO-COMPONENT HISTIDINE KINASE"/>
    <property type="match status" value="1"/>
</dbReference>
<protein>
    <recommendedName>
        <fullName evidence="2">histidine kinase</fullName>
        <ecNumber evidence="2">2.7.13.3</ecNumber>
    </recommendedName>
</protein>
<dbReference type="InterPro" id="IPR036097">
    <property type="entry name" value="HisK_dim/P_sf"/>
</dbReference>
<keyword evidence="9" id="KW-1185">Reference proteome</keyword>
<evidence type="ECO:0000256" key="3">
    <source>
        <dbReference type="ARBA" id="ARBA00022553"/>
    </source>
</evidence>
<dbReference type="CDD" id="cd00075">
    <property type="entry name" value="HATPase"/>
    <property type="match status" value="1"/>
</dbReference>
<keyword evidence="5" id="KW-0175">Coiled coil</keyword>
<proteinExistence type="predicted"/>
<dbReference type="PRINTS" id="PR00344">
    <property type="entry name" value="BCTRLSENSOR"/>
</dbReference>
<organism evidence="8 9">
    <name type="scientific">Legionella massiliensis</name>
    <dbReference type="NCBI Taxonomy" id="1034943"/>
    <lineage>
        <taxon>Bacteria</taxon>
        <taxon>Pseudomonadati</taxon>
        <taxon>Pseudomonadota</taxon>
        <taxon>Gammaproteobacteria</taxon>
        <taxon>Legionellales</taxon>
        <taxon>Legionellaceae</taxon>
        <taxon>Legionella</taxon>
    </lineage>
</organism>
<dbReference type="Proteomes" id="UP000044071">
    <property type="component" value="Unassembled WGS sequence"/>
</dbReference>
<accession>A0A078KYK1</accession>
<dbReference type="InterPro" id="IPR011006">
    <property type="entry name" value="CheY-like_superfamily"/>
</dbReference>
<feature type="domain" description="Response regulatory" evidence="7">
    <location>
        <begin position="13"/>
        <end position="130"/>
    </location>
</feature>